<dbReference type="PROSITE" id="PS50088">
    <property type="entry name" value="ANK_REPEAT"/>
    <property type="match status" value="6"/>
</dbReference>
<sequence length="619" mass="68647">MWAGLLLENRGDPEMPNVNAPGAAKRINGCVTSYTKGLAEITKDEKNPTVQFIHESVRDFLVRNDGLRSIWPELGADLEARSHDRLKSCCLAYLVHQEVSSSFERPTRKSLEGEDLDEYALDTSWMFPFLMYVVYNVLYHANAAADLVPQGPFMDKFPLQFYVSYLTCPADTDLLYILAASGYAALVRARLKDHPSIAVPGWEGEFPITAAAASGDKEIMSMLIESGRDTLWVNGHWQRHHPETADPMYVACENGDLTTLQWLHAKGIVVHERYLQPAVEKGYDEMARWLIATGAVTDYEDNYSKSTLLSALQNNCLAAARLLLEHGVRIDSNVCPNEDGNHLHHVSKNRHQIPLAKLLIERGLSVDSRDDEGRTFLSHAFQGPFDEPWVRYLLDRKASVESRDDYGRTPLSWAAEYGDEAGIRFLLKLGAKTESRDNHGHTPLSWAARGGNEVGIRLLLDSGVDIESTGDRGQRPLFWAAQQRNASALRLLLDRGADPKARNNGEQTALFGAALSGPELSVVYLLDAGSDIEAKDRRGCSPLSLASRTGNECVVRLLLEKGANIESTNEEGMSPLSQAARYGYPQIVLLLLKHGANIEWKNCDGDTPLMLAPYFPGSN</sequence>
<keyword evidence="2 3" id="KW-0040">ANK repeat</keyword>
<feature type="repeat" description="ANK" evidence="3">
    <location>
        <begin position="203"/>
        <end position="235"/>
    </location>
</feature>
<dbReference type="InterPro" id="IPR002110">
    <property type="entry name" value="Ankyrin_rpt"/>
</dbReference>
<protein>
    <submittedName>
        <fullName evidence="4">Ankyrin repeat-containing domain protein</fullName>
    </submittedName>
</protein>
<feature type="repeat" description="ANK" evidence="3">
    <location>
        <begin position="571"/>
        <end position="603"/>
    </location>
</feature>
<evidence type="ECO:0000313" key="5">
    <source>
        <dbReference type="Proteomes" id="UP000887229"/>
    </source>
</evidence>
<dbReference type="SMART" id="SM00248">
    <property type="entry name" value="ANK"/>
    <property type="match status" value="11"/>
</dbReference>
<gene>
    <name evidence="4" type="ORF">F5Z01DRAFT_693967</name>
</gene>
<evidence type="ECO:0000256" key="3">
    <source>
        <dbReference type="PROSITE-ProRule" id="PRU00023"/>
    </source>
</evidence>
<dbReference type="OrthoDB" id="20872at2759"/>
<dbReference type="RefSeq" id="XP_046114493.1">
    <property type="nucleotide sequence ID" value="XM_046266234.1"/>
</dbReference>
<dbReference type="PANTHER" id="PTHR24198">
    <property type="entry name" value="ANKYRIN REPEAT AND PROTEIN KINASE DOMAIN-CONTAINING PROTEIN"/>
    <property type="match status" value="1"/>
</dbReference>
<feature type="repeat" description="ANK" evidence="3">
    <location>
        <begin position="406"/>
        <end position="438"/>
    </location>
</feature>
<dbReference type="PROSITE" id="PS50297">
    <property type="entry name" value="ANK_REP_REGION"/>
    <property type="match status" value="5"/>
</dbReference>
<proteinExistence type="predicted"/>
<dbReference type="EMBL" id="MU251276">
    <property type="protein sequence ID" value="KAG9250569.1"/>
    <property type="molecule type" value="Genomic_DNA"/>
</dbReference>
<comment type="caution">
    <text evidence="4">The sequence shown here is derived from an EMBL/GenBank/DDBJ whole genome shotgun (WGS) entry which is preliminary data.</text>
</comment>
<dbReference type="Proteomes" id="UP000887229">
    <property type="component" value="Unassembled WGS sequence"/>
</dbReference>
<accession>A0A9P7ZEE6</accession>
<dbReference type="AlphaFoldDB" id="A0A9P7ZEE6"/>
<keyword evidence="1" id="KW-0677">Repeat</keyword>
<dbReference type="Pfam" id="PF13637">
    <property type="entry name" value="Ank_4"/>
    <property type="match status" value="1"/>
</dbReference>
<feature type="repeat" description="ANK" evidence="3">
    <location>
        <begin position="439"/>
        <end position="471"/>
    </location>
</feature>
<keyword evidence="5" id="KW-1185">Reference proteome</keyword>
<feature type="repeat" description="ANK" evidence="3">
    <location>
        <begin position="538"/>
        <end position="570"/>
    </location>
</feature>
<dbReference type="Pfam" id="PF12796">
    <property type="entry name" value="Ank_2"/>
    <property type="match status" value="3"/>
</dbReference>
<evidence type="ECO:0000256" key="2">
    <source>
        <dbReference type="ARBA" id="ARBA00023043"/>
    </source>
</evidence>
<name>A0A9P7ZEE6_9HYPO</name>
<dbReference type="SUPFAM" id="SSF48403">
    <property type="entry name" value="Ankyrin repeat"/>
    <property type="match status" value="2"/>
</dbReference>
<evidence type="ECO:0000313" key="4">
    <source>
        <dbReference type="EMBL" id="KAG9250569.1"/>
    </source>
</evidence>
<organism evidence="4 5">
    <name type="scientific">Emericellopsis atlantica</name>
    <dbReference type="NCBI Taxonomy" id="2614577"/>
    <lineage>
        <taxon>Eukaryota</taxon>
        <taxon>Fungi</taxon>
        <taxon>Dikarya</taxon>
        <taxon>Ascomycota</taxon>
        <taxon>Pezizomycotina</taxon>
        <taxon>Sordariomycetes</taxon>
        <taxon>Hypocreomycetidae</taxon>
        <taxon>Hypocreales</taxon>
        <taxon>Bionectriaceae</taxon>
        <taxon>Emericellopsis</taxon>
    </lineage>
</organism>
<dbReference type="GeneID" id="70297137"/>
<evidence type="ECO:0000256" key="1">
    <source>
        <dbReference type="ARBA" id="ARBA00022737"/>
    </source>
</evidence>
<dbReference type="InterPro" id="IPR036770">
    <property type="entry name" value="Ankyrin_rpt-contain_sf"/>
</dbReference>
<dbReference type="Gene3D" id="1.25.40.20">
    <property type="entry name" value="Ankyrin repeat-containing domain"/>
    <property type="match status" value="2"/>
</dbReference>
<dbReference type="PANTHER" id="PTHR24198:SF165">
    <property type="entry name" value="ANKYRIN REPEAT-CONTAINING PROTEIN-RELATED"/>
    <property type="match status" value="1"/>
</dbReference>
<reference evidence="4" key="1">
    <citation type="journal article" date="2021" name="IMA Fungus">
        <title>Genomic characterization of three marine fungi, including Emericellopsis atlantica sp. nov. with signatures of a generalist lifestyle and marine biomass degradation.</title>
        <authorList>
            <person name="Hagestad O.C."/>
            <person name="Hou L."/>
            <person name="Andersen J.H."/>
            <person name="Hansen E.H."/>
            <person name="Altermark B."/>
            <person name="Li C."/>
            <person name="Kuhnert E."/>
            <person name="Cox R.J."/>
            <person name="Crous P.W."/>
            <person name="Spatafora J.W."/>
            <person name="Lail K."/>
            <person name="Amirebrahimi M."/>
            <person name="Lipzen A."/>
            <person name="Pangilinan J."/>
            <person name="Andreopoulos W."/>
            <person name="Hayes R.D."/>
            <person name="Ng V."/>
            <person name="Grigoriev I.V."/>
            <person name="Jackson S.A."/>
            <person name="Sutton T.D.S."/>
            <person name="Dobson A.D.W."/>
            <person name="Rama T."/>
        </authorList>
    </citation>
    <scope>NUCLEOTIDE SEQUENCE</scope>
    <source>
        <strain evidence="4">TS7</strain>
    </source>
</reference>
<feature type="repeat" description="ANK" evidence="3">
    <location>
        <begin position="472"/>
        <end position="504"/>
    </location>
</feature>